<organism evidence="7 8">
    <name type="scientific">Rhodophyticola porphyridii</name>
    <dbReference type="NCBI Taxonomy" id="1852017"/>
    <lineage>
        <taxon>Bacteria</taxon>
        <taxon>Pseudomonadati</taxon>
        <taxon>Pseudomonadota</taxon>
        <taxon>Alphaproteobacteria</taxon>
        <taxon>Rhodobacterales</taxon>
        <taxon>Roseobacteraceae</taxon>
        <taxon>Rhodophyticola</taxon>
    </lineage>
</organism>
<dbReference type="PROSITE" id="PS01068">
    <property type="entry name" value="OMPA_1"/>
    <property type="match status" value="1"/>
</dbReference>
<accession>A0A3L9Y3Y3</accession>
<dbReference type="InterPro" id="IPR006690">
    <property type="entry name" value="OMPA-like_CS"/>
</dbReference>
<evidence type="ECO:0000256" key="5">
    <source>
        <dbReference type="SAM" id="SignalP"/>
    </source>
</evidence>
<feature type="domain" description="OmpA-like" evidence="6">
    <location>
        <begin position="185"/>
        <end position="300"/>
    </location>
</feature>
<name>A0A3L9Y3Y3_9RHOB</name>
<evidence type="ECO:0000256" key="4">
    <source>
        <dbReference type="PROSITE-ProRule" id="PRU00473"/>
    </source>
</evidence>
<dbReference type="PANTHER" id="PTHR30329:SF21">
    <property type="entry name" value="LIPOPROTEIN YIAD-RELATED"/>
    <property type="match status" value="1"/>
</dbReference>
<keyword evidence="5" id="KW-0732">Signal</keyword>
<reference evidence="7 8" key="1">
    <citation type="submission" date="2018-10" db="EMBL/GenBank/DDBJ databases">
        <authorList>
            <person name="Jung H.S."/>
            <person name="Jeon C.O."/>
        </authorList>
    </citation>
    <scope>NUCLEOTIDE SEQUENCE [LARGE SCALE GENOMIC DNA]</scope>
    <source>
        <strain evidence="7 8">MA-7-27</strain>
    </source>
</reference>
<evidence type="ECO:0000256" key="3">
    <source>
        <dbReference type="ARBA" id="ARBA00023237"/>
    </source>
</evidence>
<evidence type="ECO:0000313" key="7">
    <source>
        <dbReference type="EMBL" id="RMA40826.1"/>
    </source>
</evidence>
<proteinExistence type="predicted"/>
<sequence>MAPMIRLLRLASAFVCLTAPALAQDIAGSADHPLVGRFDGSVIRAYETREFDEVHLARAPGEVSTVEGAVTRLSYAYPAETSLVQVVRNFEQALEGRGFDILLSCDQADCGRISYDVEQFGNSPAWADAFNYRYVMATRDGPEGAAHVSLFLSVNNGNVLSVVTVTEEEAMAFRMIDAAEIQSAIGETGRVALYGITFDTDQATIRAESAPTIAEMAAFLAANPDLQVVIVGHTDNQGTMEYNLALSARRAAAVADALARTHGIAAARMAHAGAGFLAPVAVNTTAEGRALNRRVEMIAR</sequence>
<keyword evidence="2 4" id="KW-0472">Membrane</keyword>
<dbReference type="AlphaFoldDB" id="A0A3L9Y3Y3"/>
<dbReference type="Pfam" id="PF00691">
    <property type="entry name" value="OmpA"/>
    <property type="match status" value="1"/>
</dbReference>
<dbReference type="InterPro" id="IPR006665">
    <property type="entry name" value="OmpA-like"/>
</dbReference>
<evidence type="ECO:0000313" key="8">
    <source>
        <dbReference type="Proteomes" id="UP000281343"/>
    </source>
</evidence>
<dbReference type="InterPro" id="IPR006664">
    <property type="entry name" value="OMP_bac"/>
</dbReference>
<evidence type="ECO:0000259" key="6">
    <source>
        <dbReference type="PROSITE" id="PS51123"/>
    </source>
</evidence>
<evidence type="ECO:0000256" key="2">
    <source>
        <dbReference type="ARBA" id="ARBA00023136"/>
    </source>
</evidence>
<feature type="signal peptide" evidence="5">
    <location>
        <begin position="1"/>
        <end position="23"/>
    </location>
</feature>
<dbReference type="Proteomes" id="UP000281343">
    <property type="component" value="Unassembled WGS sequence"/>
</dbReference>
<dbReference type="InterPro" id="IPR050330">
    <property type="entry name" value="Bact_OuterMem_StrucFunc"/>
</dbReference>
<evidence type="ECO:0000256" key="1">
    <source>
        <dbReference type="ARBA" id="ARBA00004442"/>
    </source>
</evidence>
<dbReference type="PRINTS" id="PR01021">
    <property type="entry name" value="OMPADOMAIN"/>
</dbReference>
<keyword evidence="8" id="KW-1185">Reference proteome</keyword>
<dbReference type="SUPFAM" id="SSF103088">
    <property type="entry name" value="OmpA-like"/>
    <property type="match status" value="1"/>
</dbReference>
<protein>
    <submittedName>
        <fullName evidence="7">OmpA family protein</fullName>
    </submittedName>
</protein>
<comment type="caution">
    <text evidence="7">The sequence shown here is derived from an EMBL/GenBank/DDBJ whole genome shotgun (WGS) entry which is preliminary data.</text>
</comment>
<gene>
    <name evidence="7" type="ORF">D9R08_16790</name>
</gene>
<dbReference type="InterPro" id="IPR036737">
    <property type="entry name" value="OmpA-like_sf"/>
</dbReference>
<dbReference type="EMBL" id="RCNT01000010">
    <property type="protein sequence ID" value="RMA40826.1"/>
    <property type="molecule type" value="Genomic_DNA"/>
</dbReference>
<feature type="chain" id="PRO_5018296008" evidence="5">
    <location>
        <begin position="24"/>
        <end position="300"/>
    </location>
</feature>
<keyword evidence="3" id="KW-0998">Cell outer membrane</keyword>
<dbReference type="PROSITE" id="PS51123">
    <property type="entry name" value="OMPA_2"/>
    <property type="match status" value="1"/>
</dbReference>
<comment type="subcellular location">
    <subcellularLocation>
        <location evidence="1">Cell outer membrane</location>
    </subcellularLocation>
</comment>
<dbReference type="CDD" id="cd07185">
    <property type="entry name" value="OmpA_C-like"/>
    <property type="match status" value="1"/>
</dbReference>
<dbReference type="GO" id="GO:0009279">
    <property type="term" value="C:cell outer membrane"/>
    <property type="evidence" value="ECO:0007669"/>
    <property type="project" value="UniProtKB-SubCell"/>
</dbReference>
<dbReference type="Gene3D" id="3.30.1330.60">
    <property type="entry name" value="OmpA-like domain"/>
    <property type="match status" value="1"/>
</dbReference>
<dbReference type="PANTHER" id="PTHR30329">
    <property type="entry name" value="STATOR ELEMENT OF FLAGELLAR MOTOR COMPLEX"/>
    <property type="match status" value="1"/>
</dbReference>